<evidence type="ECO:0000259" key="1">
    <source>
        <dbReference type="PROSITE" id="PS50943"/>
    </source>
</evidence>
<proteinExistence type="predicted"/>
<evidence type="ECO:0000313" key="3">
    <source>
        <dbReference type="Proteomes" id="UP000601223"/>
    </source>
</evidence>
<dbReference type="Pfam" id="PF13560">
    <property type="entry name" value="HTH_31"/>
    <property type="match status" value="1"/>
</dbReference>
<protein>
    <recommendedName>
        <fullName evidence="1">HTH cro/C1-type domain-containing protein</fullName>
    </recommendedName>
</protein>
<name>A0A8J3JM52_9ACTN</name>
<gene>
    <name evidence="2" type="ORF">Cba03nite_44710</name>
</gene>
<feature type="domain" description="HTH cro/C1-type" evidence="1">
    <location>
        <begin position="33"/>
        <end position="87"/>
    </location>
</feature>
<reference evidence="2 3" key="1">
    <citation type="submission" date="2021-01" db="EMBL/GenBank/DDBJ databases">
        <title>Whole genome shotgun sequence of Catellatospora bangladeshensis NBRC 107357.</title>
        <authorList>
            <person name="Komaki H."/>
            <person name="Tamura T."/>
        </authorList>
    </citation>
    <scope>NUCLEOTIDE SEQUENCE [LARGE SCALE GENOMIC DNA]</scope>
    <source>
        <strain evidence="2 3">NBRC 107357</strain>
    </source>
</reference>
<dbReference type="InterPro" id="IPR001387">
    <property type="entry name" value="Cro/C1-type_HTH"/>
</dbReference>
<organism evidence="2 3">
    <name type="scientific">Catellatospora bangladeshensis</name>
    <dbReference type="NCBI Taxonomy" id="310355"/>
    <lineage>
        <taxon>Bacteria</taxon>
        <taxon>Bacillati</taxon>
        <taxon>Actinomycetota</taxon>
        <taxon>Actinomycetes</taxon>
        <taxon>Micromonosporales</taxon>
        <taxon>Micromonosporaceae</taxon>
        <taxon>Catellatospora</taxon>
    </lineage>
</organism>
<dbReference type="CDD" id="cd00093">
    <property type="entry name" value="HTH_XRE"/>
    <property type="match status" value="1"/>
</dbReference>
<dbReference type="SMART" id="SM00530">
    <property type="entry name" value="HTH_XRE"/>
    <property type="match status" value="1"/>
</dbReference>
<dbReference type="PROSITE" id="PS50943">
    <property type="entry name" value="HTH_CROC1"/>
    <property type="match status" value="1"/>
</dbReference>
<dbReference type="AlphaFoldDB" id="A0A8J3JM52"/>
<keyword evidence="3" id="KW-1185">Reference proteome</keyword>
<evidence type="ECO:0000313" key="2">
    <source>
        <dbReference type="EMBL" id="GIF83122.1"/>
    </source>
</evidence>
<dbReference type="SUPFAM" id="SSF47413">
    <property type="entry name" value="lambda repressor-like DNA-binding domains"/>
    <property type="match status" value="1"/>
</dbReference>
<dbReference type="Proteomes" id="UP000601223">
    <property type="component" value="Unassembled WGS sequence"/>
</dbReference>
<accession>A0A8J3JM52</accession>
<dbReference type="InterPro" id="IPR010982">
    <property type="entry name" value="Lambda_DNA-bd_dom_sf"/>
</dbReference>
<comment type="caution">
    <text evidence="2">The sequence shown here is derived from an EMBL/GenBank/DDBJ whole genome shotgun (WGS) entry which is preliminary data.</text>
</comment>
<dbReference type="EMBL" id="BONF01000027">
    <property type="protein sequence ID" value="GIF83122.1"/>
    <property type="molecule type" value="Genomic_DNA"/>
</dbReference>
<dbReference type="Gene3D" id="1.10.260.40">
    <property type="entry name" value="lambda repressor-like DNA-binding domains"/>
    <property type="match status" value="1"/>
</dbReference>
<dbReference type="GO" id="GO:0003677">
    <property type="term" value="F:DNA binding"/>
    <property type="evidence" value="ECO:0007669"/>
    <property type="project" value="InterPro"/>
</dbReference>
<sequence>MNPRTTHEMSFVARERGMPRRSVLVDPAFPSRLKELREQRGVSLRRLGQQVHCSHGFLWDLEAGKKQPSVSVALLLDGALGGNGELSAMVREMSADSSGHKDARDHDAPSGLGLEFAPDWRQGVALAVDLWQEDVQRRKMLRAVGFSATAFMAPAMRWLVSPMDERPSGDGDRLIGEPDVETVKRITATYRTLDNQFGGGHVRESIVRFLQGEVAAMLQGRYDANTGRALLSAAAEATQLAGWASYDIGMNGLAQRYMIQALRLAYGAGDRALGAEILAAMSHQAAYLKASAHAVDLARAAGRVAAEAGIKAIEAESAVLKAQGHASGGDEAACAKALDRAKRAFDKADRTSAPQWIGYFDESYLAAKFGHCFAALGRGDLARRFAERSLDMDGRHYARGKQFNLALLATAHAQAGDLDQASAVGMQAVDAAEGLDSMRARDYLGELADRLAKHVGLPAVREFTERARPVLTAV</sequence>